<proteinExistence type="predicted"/>
<dbReference type="Gene3D" id="2.120.10.80">
    <property type="entry name" value="Kelch-type beta propeller"/>
    <property type="match status" value="1"/>
</dbReference>
<dbReference type="SUPFAM" id="SSF117281">
    <property type="entry name" value="Kelch motif"/>
    <property type="match status" value="1"/>
</dbReference>
<keyword evidence="2" id="KW-1185">Reference proteome</keyword>
<evidence type="ECO:0008006" key="3">
    <source>
        <dbReference type="Google" id="ProtNLM"/>
    </source>
</evidence>
<organism evidence="1 2">
    <name type="scientific">Carpinus fangiana</name>
    <dbReference type="NCBI Taxonomy" id="176857"/>
    <lineage>
        <taxon>Eukaryota</taxon>
        <taxon>Viridiplantae</taxon>
        <taxon>Streptophyta</taxon>
        <taxon>Embryophyta</taxon>
        <taxon>Tracheophyta</taxon>
        <taxon>Spermatophyta</taxon>
        <taxon>Magnoliopsida</taxon>
        <taxon>eudicotyledons</taxon>
        <taxon>Gunneridae</taxon>
        <taxon>Pentapetalae</taxon>
        <taxon>rosids</taxon>
        <taxon>fabids</taxon>
        <taxon>Fagales</taxon>
        <taxon>Betulaceae</taxon>
        <taxon>Carpinus</taxon>
    </lineage>
</organism>
<reference evidence="1 2" key="1">
    <citation type="submission" date="2019-06" db="EMBL/GenBank/DDBJ databases">
        <title>A chromosomal-level reference genome of Carpinus fangiana (Coryloideae, Betulaceae).</title>
        <authorList>
            <person name="Yang X."/>
            <person name="Wang Z."/>
            <person name="Zhang L."/>
            <person name="Hao G."/>
            <person name="Liu J."/>
            <person name="Yang Y."/>
        </authorList>
    </citation>
    <scope>NUCLEOTIDE SEQUENCE [LARGE SCALE GENOMIC DNA]</scope>
    <source>
        <strain evidence="1">Cfa_2016G</strain>
        <tissue evidence="1">Leaf</tissue>
    </source>
</reference>
<dbReference type="Proteomes" id="UP000327013">
    <property type="component" value="Chromosome 5"/>
</dbReference>
<gene>
    <name evidence="1" type="ORF">FH972_012986</name>
</gene>
<evidence type="ECO:0000313" key="2">
    <source>
        <dbReference type="Proteomes" id="UP000327013"/>
    </source>
</evidence>
<dbReference type="AlphaFoldDB" id="A0A5N6R7S4"/>
<protein>
    <recommendedName>
        <fullName evidence="3">F-box associated domain-containing protein</fullName>
    </recommendedName>
</protein>
<dbReference type="OrthoDB" id="1480588at2759"/>
<accession>A0A5N6R7S4</accession>
<dbReference type="EMBL" id="CM017325">
    <property type="protein sequence ID" value="KAE8056195.1"/>
    <property type="molecule type" value="Genomic_DNA"/>
</dbReference>
<name>A0A5N6R7S4_9ROSI</name>
<evidence type="ECO:0000313" key="1">
    <source>
        <dbReference type="EMBL" id="KAE8056195.1"/>
    </source>
</evidence>
<sequence length="344" mass="38751">MPGLFLSPSSIDDPSPSAPARIFCPRTYEIAFFMPFWNQGGMLWRWYVFAIGVDAGGMVTGEERPIKPFLEEAGSPYSSFEALGSTLYCLGRGSDVFKREVNGPTTDDWIRCPSMNIPRGRPHKLVLGSKLYVLGTDFRSKVFYAEVFDPVTNKWLVLAEPPYKMARGYKISAALENPNRILVTSQVPPVPGDYSGNISAIFFVYDVGHGYWKMLEPAQRKIHPKCPLGAPRGTARAVANFLYWITDGCELLCYDLDLDVWLLGHLDGILFPEYCMFNPGFVHLENHRFCILQCPPGSGVCHYVHCNIIDVTHIHEEESLSVSVVWSCKFKTEDPTTIRECFLL</sequence>
<dbReference type="InterPro" id="IPR015915">
    <property type="entry name" value="Kelch-typ_b-propeller"/>
</dbReference>